<accession>A0A0A8ZBU2</accession>
<name>A0A0A8ZBU2_ARUDO</name>
<reference evidence="1" key="1">
    <citation type="submission" date="2014-09" db="EMBL/GenBank/DDBJ databases">
        <authorList>
            <person name="Magalhaes I.L.F."/>
            <person name="Oliveira U."/>
            <person name="Santos F.R."/>
            <person name="Vidigal T.H.D.A."/>
            <person name="Brescovit A.D."/>
            <person name="Santos A.J."/>
        </authorList>
    </citation>
    <scope>NUCLEOTIDE SEQUENCE</scope>
    <source>
        <tissue evidence="1">Shoot tissue taken approximately 20 cm above the soil surface</tissue>
    </source>
</reference>
<evidence type="ECO:0000313" key="1">
    <source>
        <dbReference type="EMBL" id="JAD35103.1"/>
    </source>
</evidence>
<dbReference type="EMBL" id="GBRH01262792">
    <property type="protein sequence ID" value="JAD35103.1"/>
    <property type="molecule type" value="Transcribed_RNA"/>
</dbReference>
<dbReference type="AlphaFoldDB" id="A0A0A8ZBU2"/>
<sequence>MELRSSSSTSTSAWYISAG</sequence>
<protein>
    <submittedName>
        <fullName evidence="1">Uncharacterized protein</fullName>
    </submittedName>
</protein>
<proteinExistence type="predicted"/>
<organism evidence="1">
    <name type="scientific">Arundo donax</name>
    <name type="common">Giant reed</name>
    <name type="synonym">Donax arundinaceus</name>
    <dbReference type="NCBI Taxonomy" id="35708"/>
    <lineage>
        <taxon>Eukaryota</taxon>
        <taxon>Viridiplantae</taxon>
        <taxon>Streptophyta</taxon>
        <taxon>Embryophyta</taxon>
        <taxon>Tracheophyta</taxon>
        <taxon>Spermatophyta</taxon>
        <taxon>Magnoliopsida</taxon>
        <taxon>Liliopsida</taxon>
        <taxon>Poales</taxon>
        <taxon>Poaceae</taxon>
        <taxon>PACMAD clade</taxon>
        <taxon>Arundinoideae</taxon>
        <taxon>Arundineae</taxon>
        <taxon>Arundo</taxon>
    </lineage>
</organism>
<reference evidence="1" key="2">
    <citation type="journal article" date="2015" name="Data Brief">
        <title>Shoot transcriptome of the giant reed, Arundo donax.</title>
        <authorList>
            <person name="Barrero R.A."/>
            <person name="Guerrero F.D."/>
            <person name="Moolhuijzen P."/>
            <person name="Goolsby J.A."/>
            <person name="Tidwell J."/>
            <person name="Bellgard S.E."/>
            <person name="Bellgard M.I."/>
        </authorList>
    </citation>
    <scope>NUCLEOTIDE SEQUENCE</scope>
    <source>
        <tissue evidence="1">Shoot tissue taken approximately 20 cm above the soil surface</tissue>
    </source>
</reference>